<dbReference type="InParanoid" id="Q4DKY4"/>
<dbReference type="CDD" id="cd06532">
    <property type="entry name" value="Glyco_transf_25"/>
    <property type="match status" value="1"/>
</dbReference>
<dbReference type="PANTHER" id="PTHR10730">
    <property type="entry name" value="PROCOLLAGEN-LYSINE,2-OXOGLUTARATE 5-DIOXYGENASE/GLYCOSYLTRANSFERASE 25 FAMILY MEMBER"/>
    <property type="match status" value="1"/>
</dbReference>
<evidence type="ECO:0000256" key="2">
    <source>
        <dbReference type="ARBA" id="ARBA00022676"/>
    </source>
</evidence>
<feature type="region of interest" description="Disordered" evidence="4">
    <location>
        <begin position="333"/>
        <end position="359"/>
    </location>
</feature>
<reference evidence="6 7" key="1">
    <citation type="journal article" date="2005" name="Science">
        <title>The genome sequence of Trypanosoma cruzi, etiologic agent of Chagas disease.</title>
        <authorList>
            <person name="El-Sayed N.M."/>
            <person name="Myler P.J."/>
            <person name="Bartholomeu D.C."/>
            <person name="Nilsson D."/>
            <person name="Aggarwal G."/>
            <person name="Tran A.N."/>
            <person name="Ghedin E."/>
            <person name="Worthey E.A."/>
            <person name="Delcher A.L."/>
            <person name="Blandin G."/>
            <person name="Westenberger S.J."/>
            <person name="Caler E."/>
            <person name="Cerqueira G.C."/>
            <person name="Branche C."/>
            <person name="Haas B."/>
            <person name="Anupama A."/>
            <person name="Arner E."/>
            <person name="Aslund L."/>
            <person name="Attipoe P."/>
            <person name="Bontempi E."/>
            <person name="Bringaud F."/>
            <person name="Burton P."/>
            <person name="Cadag E."/>
            <person name="Campbell D.A."/>
            <person name="Carrington M."/>
            <person name="Crabtree J."/>
            <person name="Darban H."/>
            <person name="da Silveira J.F."/>
            <person name="de Jong P."/>
            <person name="Edwards K."/>
            <person name="Englund P.T."/>
            <person name="Fazelina G."/>
            <person name="Feldblyum T."/>
            <person name="Ferella M."/>
            <person name="Frasch A.C."/>
            <person name="Gull K."/>
            <person name="Horn D."/>
            <person name="Hou L."/>
            <person name="Huang Y."/>
            <person name="Kindlund E."/>
            <person name="Klingbeil M."/>
            <person name="Kluge S."/>
            <person name="Koo H."/>
            <person name="Lacerda D."/>
            <person name="Levin M.J."/>
            <person name="Lorenzi H."/>
            <person name="Louie T."/>
            <person name="Machado C.R."/>
            <person name="McCulloch R."/>
            <person name="McKenna A."/>
            <person name="Mizuno Y."/>
            <person name="Mottram J.C."/>
            <person name="Nelson S."/>
            <person name="Ochaya S."/>
            <person name="Osoegawa K."/>
            <person name="Pai G."/>
            <person name="Parsons M."/>
            <person name="Pentony M."/>
            <person name="Pettersson U."/>
            <person name="Pop M."/>
            <person name="Ramirez J.L."/>
            <person name="Rinta J."/>
            <person name="Robertson L."/>
            <person name="Salzberg S.L."/>
            <person name="Sanchez D.O."/>
            <person name="Seyler A."/>
            <person name="Sharma R."/>
            <person name="Shetty J."/>
            <person name="Simpson A.J."/>
            <person name="Sisk E."/>
            <person name="Tammi M.T."/>
            <person name="Tarleton R."/>
            <person name="Teixeira S."/>
            <person name="Van Aken S."/>
            <person name="Vogt C."/>
            <person name="Ward P.N."/>
            <person name="Wickstead B."/>
            <person name="Wortman J."/>
            <person name="White O."/>
            <person name="Fraser C.M."/>
            <person name="Stuart K.D."/>
            <person name="Andersson B."/>
        </authorList>
    </citation>
    <scope>NUCLEOTIDE SEQUENCE [LARGE SCALE GENOMIC DNA]</scope>
    <source>
        <strain evidence="6 7">CL Brener</strain>
    </source>
</reference>
<accession>Q4DKY4</accession>
<sequence length="359" mass="40837">MPQKPLFFIYFFFFQDTPDFGGVDTQTNNNNKKRGFTRDGRGKLAGGDAHSRRDRRMRLRGWGHTAFQTRLNGSRCWGSRGASSASQCVALRSASSSFSMSTSRSPFDAVYVINLNRRPDRWKFILRQLQRAGFREGEYERFTAVDGRAVDIQKAQACGLVSLLGILRLREEESRRIWGMDLNPAAVGCALSHVLLWATIAARRYHRVLVVEDDSLFPHDFQKKYDERMRHVPQDWELVYVSGLDTADQTSQLRVAEGVSRVPQMHRTTNCYVVTHHGARRLLELCLPMTYQLDTMMTMHAVSDPQSGVPHVTSPVCYTLQPPLVVQATRMGSDIQSSNGRDEQEEERARCRAAGWTTD</sequence>
<evidence type="ECO:0000259" key="5">
    <source>
        <dbReference type="Pfam" id="PF01755"/>
    </source>
</evidence>
<dbReference type="GeneID" id="3546686"/>
<comment type="similarity">
    <text evidence="1">Belongs to the glycosyltransferase 25 family.</text>
</comment>
<dbReference type="InterPro" id="IPR050757">
    <property type="entry name" value="Collagen_mod_GT25"/>
</dbReference>
<dbReference type="InterPro" id="IPR002654">
    <property type="entry name" value="Glyco_trans_25"/>
</dbReference>
<feature type="region of interest" description="Disordered" evidence="4">
    <location>
        <begin position="23"/>
        <end position="50"/>
    </location>
</feature>
<dbReference type="GO" id="GO:0016740">
    <property type="term" value="F:transferase activity"/>
    <property type="evidence" value="ECO:0007669"/>
    <property type="project" value="UniProtKB-KW"/>
</dbReference>
<evidence type="ECO:0000256" key="1">
    <source>
        <dbReference type="ARBA" id="ARBA00006721"/>
    </source>
</evidence>
<evidence type="ECO:0000256" key="4">
    <source>
        <dbReference type="SAM" id="MobiDB-lite"/>
    </source>
</evidence>
<keyword evidence="2" id="KW-0328">Glycosyltransferase</keyword>
<dbReference type="KEGG" id="tcr:506337.40"/>
<keyword evidence="3 6" id="KW-0808">Transferase</keyword>
<evidence type="ECO:0000256" key="3">
    <source>
        <dbReference type="ARBA" id="ARBA00022679"/>
    </source>
</evidence>
<dbReference type="AlphaFoldDB" id="Q4DKY4"/>
<feature type="domain" description="Glycosyl transferase family 25" evidence="5">
    <location>
        <begin position="109"/>
        <end position="297"/>
    </location>
</feature>
<protein>
    <submittedName>
        <fullName evidence="6">Glycosyl transferase-like protein, putative</fullName>
    </submittedName>
</protein>
<evidence type="ECO:0000313" key="6">
    <source>
        <dbReference type="EMBL" id="EAN93174.1"/>
    </source>
</evidence>
<dbReference type="eggNOG" id="KOG4179">
    <property type="taxonomic scope" value="Eukaryota"/>
</dbReference>
<dbReference type="Proteomes" id="UP000002296">
    <property type="component" value="Unassembled WGS sequence"/>
</dbReference>
<dbReference type="PaxDb" id="353153-Q4DKY4"/>
<dbReference type="Pfam" id="PF01755">
    <property type="entry name" value="Glyco_transf_25"/>
    <property type="match status" value="1"/>
</dbReference>
<dbReference type="RefSeq" id="XP_815025.1">
    <property type="nucleotide sequence ID" value="XM_809932.1"/>
</dbReference>
<keyword evidence="7" id="KW-1185">Reference proteome</keyword>
<comment type="caution">
    <text evidence="6">The sequence shown here is derived from an EMBL/GenBank/DDBJ whole genome shotgun (WGS) entry which is preliminary data.</text>
</comment>
<name>Q4DKY4_TRYCC</name>
<evidence type="ECO:0000313" key="7">
    <source>
        <dbReference type="Proteomes" id="UP000002296"/>
    </source>
</evidence>
<organism evidence="6 7">
    <name type="scientific">Trypanosoma cruzi (strain CL Brener)</name>
    <dbReference type="NCBI Taxonomy" id="353153"/>
    <lineage>
        <taxon>Eukaryota</taxon>
        <taxon>Discoba</taxon>
        <taxon>Euglenozoa</taxon>
        <taxon>Kinetoplastea</taxon>
        <taxon>Metakinetoplastina</taxon>
        <taxon>Trypanosomatida</taxon>
        <taxon>Trypanosomatidae</taxon>
        <taxon>Trypanosoma</taxon>
        <taxon>Schizotrypanum</taxon>
    </lineage>
</organism>
<dbReference type="EMBL" id="AAHK01000370">
    <property type="protein sequence ID" value="EAN93174.1"/>
    <property type="molecule type" value="Genomic_DNA"/>
</dbReference>
<proteinExistence type="inferred from homology"/>
<dbReference type="PANTHER" id="PTHR10730:SF53">
    <property type="entry name" value="GLYCOSYLTRANSFERASE 25 FAMILY MEMBER"/>
    <property type="match status" value="1"/>
</dbReference>
<gene>
    <name evidence="6" type="ORF">Tc00.1047053506337.40</name>
</gene>